<dbReference type="AlphaFoldDB" id="A0AAW2IYJ6"/>
<proteinExistence type="predicted"/>
<sequence length="79" mass="8764">MRLLVSLKCRRSQPQLVMLRVIIHSGVTNNVWNGHRGWLLMQPDRVIFASSHKGIPDDGTRSCPVDAGTSSYVYDGGDP</sequence>
<gene>
    <name evidence="2" type="ORF">Sangu_2706700</name>
</gene>
<evidence type="ECO:0000313" key="2">
    <source>
        <dbReference type="EMBL" id="KAL0287119.1"/>
    </source>
</evidence>
<accession>A0AAW2IYJ6</accession>
<reference evidence="2" key="2">
    <citation type="journal article" date="2024" name="Plant">
        <title>Genomic evolution and insights into agronomic trait innovations of Sesamum species.</title>
        <authorList>
            <person name="Miao H."/>
            <person name="Wang L."/>
            <person name="Qu L."/>
            <person name="Liu H."/>
            <person name="Sun Y."/>
            <person name="Le M."/>
            <person name="Wang Q."/>
            <person name="Wei S."/>
            <person name="Zheng Y."/>
            <person name="Lin W."/>
            <person name="Duan Y."/>
            <person name="Cao H."/>
            <person name="Xiong S."/>
            <person name="Wang X."/>
            <person name="Wei L."/>
            <person name="Li C."/>
            <person name="Ma Q."/>
            <person name="Ju M."/>
            <person name="Zhao R."/>
            <person name="Li G."/>
            <person name="Mu C."/>
            <person name="Tian Q."/>
            <person name="Mei H."/>
            <person name="Zhang T."/>
            <person name="Gao T."/>
            <person name="Zhang H."/>
        </authorList>
    </citation>
    <scope>NUCLEOTIDE SEQUENCE</scope>
    <source>
        <strain evidence="2">G01</strain>
    </source>
</reference>
<protein>
    <submittedName>
        <fullName evidence="2">Uncharacterized protein</fullName>
    </submittedName>
</protein>
<organism evidence="2">
    <name type="scientific">Sesamum angustifolium</name>
    <dbReference type="NCBI Taxonomy" id="2727405"/>
    <lineage>
        <taxon>Eukaryota</taxon>
        <taxon>Viridiplantae</taxon>
        <taxon>Streptophyta</taxon>
        <taxon>Embryophyta</taxon>
        <taxon>Tracheophyta</taxon>
        <taxon>Spermatophyta</taxon>
        <taxon>Magnoliopsida</taxon>
        <taxon>eudicotyledons</taxon>
        <taxon>Gunneridae</taxon>
        <taxon>Pentapetalae</taxon>
        <taxon>asterids</taxon>
        <taxon>lamiids</taxon>
        <taxon>Lamiales</taxon>
        <taxon>Pedaliaceae</taxon>
        <taxon>Sesamum</taxon>
    </lineage>
</organism>
<feature type="region of interest" description="Disordered" evidence="1">
    <location>
        <begin position="54"/>
        <end position="79"/>
    </location>
</feature>
<evidence type="ECO:0000256" key="1">
    <source>
        <dbReference type="SAM" id="MobiDB-lite"/>
    </source>
</evidence>
<dbReference type="EMBL" id="JACGWK010001501">
    <property type="protein sequence ID" value="KAL0287119.1"/>
    <property type="molecule type" value="Genomic_DNA"/>
</dbReference>
<name>A0AAW2IYJ6_9LAMI</name>
<reference evidence="2" key="1">
    <citation type="submission" date="2020-06" db="EMBL/GenBank/DDBJ databases">
        <authorList>
            <person name="Li T."/>
            <person name="Hu X."/>
            <person name="Zhang T."/>
            <person name="Song X."/>
            <person name="Zhang H."/>
            <person name="Dai N."/>
            <person name="Sheng W."/>
            <person name="Hou X."/>
            <person name="Wei L."/>
        </authorList>
    </citation>
    <scope>NUCLEOTIDE SEQUENCE</scope>
    <source>
        <strain evidence="2">G01</strain>
        <tissue evidence="2">Leaf</tissue>
    </source>
</reference>
<comment type="caution">
    <text evidence="2">The sequence shown here is derived from an EMBL/GenBank/DDBJ whole genome shotgun (WGS) entry which is preliminary data.</text>
</comment>